<evidence type="ECO:0000313" key="3">
    <source>
        <dbReference type="Proteomes" id="UP000299102"/>
    </source>
</evidence>
<evidence type="ECO:0000256" key="1">
    <source>
        <dbReference type="SAM" id="MobiDB-lite"/>
    </source>
</evidence>
<evidence type="ECO:0000313" key="2">
    <source>
        <dbReference type="EMBL" id="GBP14723.1"/>
    </source>
</evidence>
<protein>
    <submittedName>
        <fullName evidence="2">Uncharacterized protein</fullName>
    </submittedName>
</protein>
<dbReference type="AlphaFoldDB" id="A0A4C1TJR1"/>
<dbReference type="EMBL" id="BGZK01000066">
    <property type="protein sequence ID" value="GBP14723.1"/>
    <property type="molecule type" value="Genomic_DNA"/>
</dbReference>
<sequence>MSFSTKQFFAGHTTQTRARTDTAAQRAIQTSSRRGCLGGARAFTRRRFESGRLIGARAAVRRSSQMAAIVQRQTAALMPARLAGTGKLRVALFGIPAIVLIFRYAL</sequence>
<gene>
    <name evidence="2" type="ORF">EVAR_9627_1</name>
</gene>
<keyword evidence="3" id="KW-1185">Reference proteome</keyword>
<feature type="compositionally biased region" description="Low complexity" evidence="1">
    <location>
        <begin position="13"/>
        <end position="25"/>
    </location>
</feature>
<reference evidence="2 3" key="1">
    <citation type="journal article" date="2019" name="Commun. Biol.">
        <title>The bagworm genome reveals a unique fibroin gene that provides high tensile strength.</title>
        <authorList>
            <person name="Kono N."/>
            <person name="Nakamura H."/>
            <person name="Ohtoshi R."/>
            <person name="Tomita M."/>
            <person name="Numata K."/>
            <person name="Arakawa K."/>
        </authorList>
    </citation>
    <scope>NUCLEOTIDE SEQUENCE [LARGE SCALE GENOMIC DNA]</scope>
</reference>
<name>A0A4C1TJR1_EUMVA</name>
<proteinExistence type="predicted"/>
<accession>A0A4C1TJR1</accession>
<dbReference type="Proteomes" id="UP000299102">
    <property type="component" value="Unassembled WGS sequence"/>
</dbReference>
<organism evidence="2 3">
    <name type="scientific">Eumeta variegata</name>
    <name type="common">Bagworm moth</name>
    <name type="synonym">Eumeta japonica</name>
    <dbReference type="NCBI Taxonomy" id="151549"/>
    <lineage>
        <taxon>Eukaryota</taxon>
        <taxon>Metazoa</taxon>
        <taxon>Ecdysozoa</taxon>
        <taxon>Arthropoda</taxon>
        <taxon>Hexapoda</taxon>
        <taxon>Insecta</taxon>
        <taxon>Pterygota</taxon>
        <taxon>Neoptera</taxon>
        <taxon>Endopterygota</taxon>
        <taxon>Lepidoptera</taxon>
        <taxon>Glossata</taxon>
        <taxon>Ditrysia</taxon>
        <taxon>Tineoidea</taxon>
        <taxon>Psychidae</taxon>
        <taxon>Oiketicinae</taxon>
        <taxon>Eumeta</taxon>
    </lineage>
</organism>
<feature type="region of interest" description="Disordered" evidence="1">
    <location>
        <begin position="1"/>
        <end position="25"/>
    </location>
</feature>
<comment type="caution">
    <text evidence="2">The sequence shown here is derived from an EMBL/GenBank/DDBJ whole genome shotgun (WGS) entry which is preliminary data.</text>
</comment>